<name>A0A0M3HG78_ASCLU</name>
<evidence type="ECO:0000313" key="2">
    <source>
        <dbReference type="Proteomes" id="UP000036681"/>
    </source>
</evidence>
<dbReference type="Proteomes" id="UP000036681">
    <property type="component" value="Unplaced"/>
</dbReference>
<reference evidence="3" key="1">
    <citation type="submission" date="2017-02" db="UniProtKB">
        <authorList>
            <consortium name="WormBaseParasite"/>
        </authorList>
    </citation>
    <scope>IDENTIFICATION</scope>
</reference>
<sequence length="99" mass="11148">MRCANFCGVQRSHSNFTVILCVLAILSHVPHVGEEQETGGSVGKSTVKMGDGISEVRFNMQILRTDDHCISLFFRFFFSRLISPFNISFPDCVELLKYA</sequence>
<dbReference type="WBParaSite" id="ALUE_0000052301-mRNA-1">
    <property type="protein sequence ID" value="ALUE_0000052301-mRNA-1"/>
    <property type="gene ID" value="ALUE_0000052301"/>
</dbReference>
<feature type="signal peptide" evidence="1">
    <location>
        <begin position="1"/>
        <end position="35"/>
    </location>
</feature>
<keyword evidence="2" id="KW-1185">Reference proteome</keyword>
<protein>
    <submittedName>
        <fullName evidence="3">Secreted protein</fullName>
    </submittedName>
</protein>
<evidence type="ECO:0000313" key="3">
    <source>
        <dbReference type="WBParaSite" id="ALUE_0000052301-mRNA-1"/>
    </source>
</evidence>
<feature type="chain" id="PRO_5005656155" evidence="1">
    <location>
        <begin position="36"/>
        <end position="99"/>
    </location>
</feature>
<organism evidence="2 3">
    <name type="scientific">Ascaris lumbricoides</name>
    <name type="common">Giant roundworm</name>
    <dbReference type="NCBI Taxonomy" id="6252"/>
    <lineage>
        <taxon>Eukaryota</taxon>
        <taxon>Metazoa</taxon>
        <taxon>Ecdysozoa</taxon>
        <taxon>Nematoda</taxon>
        <taxon>Chromadorea</taxon>
        <taxon>Rhabditida</taxon>
        <taxon>Spirurina</taxon>
        <taxon>Ascaridomorpha</taxon>
        <taxon>Ascaridoidea</taxon>
        <taxon>Ascarididae</taxon>
        <taxon>Ascaris</taxon>
    </lineage>
</organism>
<keyword evidence="1" id="KW-0732">Signal</keyword>
<accession>A0A0M3HG78</accession>
<dbReference type="AlphaFoldDB" id="A0A0M3HG78"/>
<evidence type="ECO:0000256" key="1">
    <source>
        <dbReference type="SAM" id="SignalP"/>
    </source>
</evidence>
<proteinExistence type="predicted"/>